<dbReference type="InterPro" id="IPR005069">
    <property type="entry name" value="Nucl-diP-sugar_transferase"/>
</dbReference>
<reference evidence="3 4" key="1">
    <citation type="submission" date="2020-08" db="EMBL/GenBank/DDBJ databases">
        <title>Plant Genome Project.</title>
        <authorList>
            <person name="Zhang R.-G."/>
        </authorList>
    </citation>
    <scope>NUCLEOTIDE SEQUENCE [LARGE SCALE GENOMIC DNA]</scope>
    <source>
        <tissue evidence="3">Rhizome</tissue>
    </source>
</reference>
<dbReference type="PROSITE" id="PS50072">
    <property type="entry name" value="CSA_PPIASE_2"/>
    <property type="match status" value="1"/>
</dbReference>
<dbReference type="EMBL" id="JACMSC010000022">
    <property type="protein sequence ID" value="KAG6468352.1"/>
    <property type="molecule type" value="Genomic_DNA"/>
</dbReference>
<organism evidence="3 4">
    <name type="scientific">Zingiber officinale</name>
    <name type="common">Ginger</name>
    <name type="synonym">Amomum zingiber</name>
    <dbReference type="NCBI Taxonomy" id="94328"/>
    <lineage>
        <taxon>Eukaryota</taxon>
        <taxon>Viridiplantae</taxon>
        <taxon>Streptophyta</taxon>
        <taxon>Embryophyta</taxon>
        <taxon>Tracheophyta</taxon>
        <taxon>Spermatophyta</taxon>
        <taxon>Magnoliopsida</taxon>
        <taxon>Liliopsida</taxon>
        <taxon>Zingiberales</taxon>
        <taxon>Zingiberaceae</taxon>
        <taxon>Zingiber</taxon>
    </lineage>
</organism>
<dbReference type="PANTHER" id="PTHR46038">
    <property type="entry name" value="EXPRESSED PROTEIN-RELATED"/>
    <property type="match status" value="1"/>
</dbReference>
<keyword evidence="1" id="KW-1133">Transmembrane helix</keyword>
<dbReference type="InterPro" id="IPR002130">
    <property type="entry name" value="Cyclophilin-type_PPIase_dom"/>
</dbReference>
<comment type="caution">
    <text evidence="3">The sequence shown here is derived from an EMBL/GenBank/DDBJ whole genome shotgun (WGS) entry which is preliminary data.</text>
</comment>
<dbReference type="PROSITE" id="PS51257">
    <property type="entry name" value="PROKAR_LIPOPROTEIN"/>
    <property type="match status" value="1"/>
</dbReference>
<dbReference type="SUPFAM" id="SSF51556">
    <property type="entry name" value="Metallo-dependent hydrolases"/>
    <property type="match status" value="1"/>
</dbReference>
<dbReference type="SUPFAM" id="SSF50891">
    <property type="entry name" value="Cyclophilin-like"/>
    <property type="match status" value="1"/>
</dbReference>
<evidence type="ECO:0000313" key="3">
    <source>
        <dbReference type="EMBL" id="KAG6468352.1"/>
    </source>
</evidence>
<evidence type="ECO:0000256" key="1">
    <source>
        <dbReference type="SAM" id="Phobius"/>
    </source>
</evidence>
<keyword evidence="4" id="KW-1185">Reference proteome</keyword>
<dbReference type="Gene3D" id="3.20.20.140">
    <property type="entry name" value="Metal-dependent hydrolases"/>
    <property type="match status" value="1"/>
</dbReference>
<dbReference type="Pfam" id="PF00160">
    <property type="entry name" value="Pro_isomerase"/>
    <property type="match status" value="1"/>
</dbReference>
<dbReference type="AlphaFoldDB" id="A0A8J5C3E2"/>
<accession>A0A8J5C3E2</accession>
<gene>
    <name evidence="3" type="ORF">ZIOFF_073028</name>
</gene>
<dbReference type="Gene3D" id="2.40.100.10">
    <property type="entry name" value="Cyclophilin-like"/>
    <property type="match status" value="1"/>
</dbReference>
<dbReference type="GO" id="GO:0003755">
    <property type="term" value="F:peptidyl-prolyl cis-trans isomerase activity"/>
    <property type="evidence" value="ECO:0007669"/>
    <property type="project" value="InterPro"/>
</dbReference>
<proteinExistence type="predicted"/>
<keyword evidence="1" id="KW-0472">Membrane</keyword>
<evidence type="ECO:0000313" key="4">
    <source>
        <dbReference type="Proteomes" id="UP000734854"/>
    </source>
</evidence>
<name>A0A8J5C3E2_ZINOF</name>
<keyword evidence="1" id="KW-0812">Transmembrane</keyword>
<dbReference type="Pfam" id="PF03407">
    <property type="entry name" value="Nucleotid_trans"/>
    <property type="match status" value="1"/>
</dbReference>
<protein>
    <recommendedName>
        <fullName evidence="2">PPIase cyclophilin-type domain-containing protein</fullName>
    </recommendedName>
</protein>
<dbReference type="Proteomes" id="UP000734854">
    <property type="component" value="Unassembled WGS sequence"/>
</dbReference>
<dbReference type="InterPro" id="IPR029000">
    <property type="entry name" value="Cyclophilin-like_dom_sf"/>
</dbReference>
<dbReference type="PANTHER" id="PTHR46038:SF38">
    <property type="entry name" value="GLYCOSYLTRANSFERASE-RELATED"/>
    <property type="match status" value="1"/>
</dbReference>
<feature type="domain" description="PPIase cyclophilin-type" evidence="2">
    <location>
        <begin position="135"/>
        <end position="176"/>
    </location>
</feature>
<dbReference type="InterPro" id="IPR032466">
    <property type="entry name" value="Metal_Hydrolase"/>
</dbReference>
<evidence type="ECO:0000259" key="2">
    <source>
        <dbReference type="PROSITE" id="PS50072"/>
    </source>
</evidence>
<dbReference type="InterPro" id="IPR044821">
    <property type="entry name" value="At1g28695/At4g15970-like"/>
</dbReference>
<sequence length="400" mass="43867">MDPDRSLRFAAAHAVLAAAAVSCVGRLGGDSVGGGVCATAYAALAVAAALANAAVAYGVATEVAYAADRLSRDPAVTAAAAYKAAAVAYDHFCTFGLTKGFIVPSLCDLCEVEAALQSKVTTKVYFDISIGNPMGKDLGRIVIGLYGDDVPQTAENFRALCTGEKGFGYKGSAFHRGDMELPEWCKLPPKIELHAHLNGSVRDSTLLELAKVLGDAGVVNFEDVVHVIMKIAYFPLSFTSMSILVQALLQNATESMKESKVIEILNVARHPFGVGFYSDLVRYLTSGCKPKEKWSFRTGDGTHRLLDHLVIIALDKKAYIRCISLHTHCFALYTEGIDFSDEKIYMTAGYLSMMWRRIEFLRVILEMGYNFIFSFTNLKYSRVEIDEVRFEWAECMLDYI</sequence>
<feature type="transmembrane region" description="Helical" evidence="1">
    <location>
        <begin position="39"/>
        <end position="60"/>
    </location>
</feature>